<name>A0A409YWT5_9AGAR</name>
<dbReference type="AlphaFoldDB" id="A0A409YWT5"/>
<comment type="caution">
    <text evidence="3">The sequence shown here is derived from an EMBL/GenBank/DDBJ whole genome shotgun (WGS) entry which is preliminary data.</text>
</comment>
<evidence type="ECO:0000256" key="2">
    <source>
        <dbReference type="ARBA" id="ARBA00023002"/>
    </source>
</evidence>
<dbReference type="GO" id="GO:0016491">
    <property type="term" value="F:oxidoreductase activity"/>
    <property type="evidence" value="ECO:0007669"/>
    <property type="project" value="UniProtKB-KW"/>
</dbReference>
<proteinExistence type="inferred from homology"/>
<sequence>MSPPYDTNTTSDVLVKDYADLIKGKVVLTTGISPGGLGAAFVHSIASAQPSLLILANRDMEKAQRTKSNLSASHPSVETRLLKVDLSLLQSVRDAAAELNNWSDVPVVDVLVNSAGIMGVEYGLTADGFEKHLASNHLGPFLFTNLIIDKILASKSPRIVNVTSNGHRFGPFRFGDYNFDEGKTYHNWRAYGQSKTANMLFSISLAEKLGNRGLLSFSVHPGGIMTNLGTHLDFSSEMQRLTEIDRQLGNIEGIKPELNWQSVKSIERGVATYIYAAFDPDLTGNNGAYTLDCHVGDPFTETILPWATSSVEAEKLWRLSEQLVEVLVKDYADIIAGKVVLTTGVSPGGLGASFVQSIAAANPSLLILANRDLVKAENTASAIAKSHPNVKARILHLDLASFQSVRKAADQVNSWSDIPAIDVLVNNAAVLGGEYGHTADGFEHHLATNHLGPFLFTNLIINKILASRSARIVNVSSNGHRLSPFRFGDYNFDGGKTYDSWRAYGQSKTANALFSISLAEKLGKRGLLSFSVHPGGIFTNMAARLDFATEIQKFAVIDRSLGNRHGVNPDLNWENLKTMERGTATYIFAAFAPDIAAHNGSYTLDCHVVDAMTEDIFPWATSSVEAEKLWRLSEELVGQKFQY</sequence>
<dbReference type="PANTHER" id="PTHR24320:SF283">
    <property type="entry name" value="RETINOL DEHYDROGENASE 11"/>
    <property type="match status" value="1"/>
</dbReference>
<dbReference type="Gene3D" id="3.40.50.720">
    <property type="entry name" value="NAD(P)-binding Rossmann-like Domain"/>
    <property type="match status" value="2"/>
</dbReference>
<evidence type="ECO:0000313" key="4">
    <source>
        <dbReference type="Proteomes" id="UP000284706"/>
    </source>
</evidence>
<keyword evidence="4" id="KW-1185">Reference proteome</keyword>
<dbReference type="InterPro" id="IPR036291">
    <property type="entry name" value="NAD(P)-bd_dom_sf"/>
</dbReference>
<evidence type="ECO:0000313" key="3">
    <source>
        <dbReference type="EMBL" id="PPR07448.1"/>
    </source>
</evidence>
<accession>A0A409YWT5</accession>
<dbReference type="EMBL" id="NHYE01000118">
    <property type="protein sequence ID" value="PPR07448.1"/>
    <property type="molecule type" value="Genomic_DNA"/>
</dbReference>
<comment type="similarity">
    <text evidence="1">Belongs to the short-chain dehydrogenases/reductases (SDR) family.</text>
</comment>
<dbReference type="STRING" id="231916.A0A409YWT5"/>
<organism evidence="3 4">
    <name type="scientific">Gymnopilus dilepis</name>
    <dbReference type="NCBI Taxonomy" id="231916"/>
    <lineage>
        <taxon>Eukaryota</taxon>
        <taxon>Fungi</taxon>
        <taxon>Dikarya</taxon>
        <taxon>Basidiomycota</taxon>
        <taxon>Agaricomycotina</taxon>
        <taxon>Agaricomycetes</taxon>
        <taxon>Agaricomycetidae</taxon>
        <taxon>Agaricales</taxon>
        <taxon>Agaricineae</taxon>
        <taxon>Hymenogastraceae</taxon>
        <taxon>Gymnopilus</taxon>
    </lineage>
</organism>
<dbReference type="PRINTS" id="PR00080">
    <property type="entry name" value="SDRFAMILY"/>
</dbReference>
<dbReference type="Proteomes" id="UP000284706">
    <property type="component" value="Unassembled WGS sequence"/>
</dbReference>
<dbReference type="SUPFAM" id="SSF51735">
    <property type="entry name" value="NAD(P)-binding Rossmann-fold domains"/>
    <property type="match status" value="2"/>
</dbReference>
<dbReference type="Pfam" id="PF00106">
    <property type="entry name" value="adh_short"/>
    <property type="match status" value="2"/>
</dbReference>
<evidence type="ECO:0000256" key="1">
    <source>
        <dbReference type="ARBA" id="ARBA00006484"/>
    </source>
</evidence>
<dbReference type="InParanoid" id="A0A409YWT5"/>
<dbReference type="OrthoDB" id="191139at2759"/>
<reference evidence="3 4" key="1">
    <citation type="journal article" date="2018" name="Evol. Lett.">
        <title>Horizontal gene cluster transfer increased hallucinogenic mushroom diversity.</title>
        <authorList>
            <person name="Reynolds H.T."/>
            <person name="Vijayakumar V."/>
            <person name="Gluck-Thaler E."/>
            <person name="Korotkin H.B."/>
            <person name="Matheny P.B."/>
            <person name="Slot J.C."/>
        </authorList>
    </citation>
    <scope>NUCLEOTIDE SEQUENCE [LARGE SCALE GENOMIC DNA]</scope>
    <source>
        <strain evidence="3 4">SRW20</strain>
    </source>
</reference>
<dbReference type="PANTHER" id="PTHR24320">
    <property type="entry name" value="RETINOL DEHYDROGENASE"/>
    <property type="match status" value="1"/>
</dbReference>
<dbReference type="PRINTS" id="PR00081">
    <property type="entry name" value="GDHRDH"/>
</dbReference>
<dbReference type="InterPro" id="IPR002347">
    <property type="entry name" value="SDR_fam"/>
</dbReference>
<gene>
    <name evidence="3" type="ORF">CVT26_013479</name>
</gene>
<protein>
    <submittedName>
        <fullName evidence="3">Uncharacterized protein</fullName>
    </submittedName>
</protein>
<keyword evidence="2" id="KW-0560">Oxidoreductase</keyword>